<protein>
    <recommendedName>
        <fullName evidence="4">DUF3024 domain-containing protein</fullName>
    </recommendedName>
</protein>
<dbReference type="EMBL" id="AEWJ01000022">
    <property type="protein sequence ID" value="EGD60374.1"/>
    <property type="molecule type" value="Genomic_DNA"/>
</dbReference>
<dbReference type="InterPro" id="IPR021388">
    <property type="entry name" value="DUF3024"/>
</dbReference>
<sequence length="124" mass="14161">MSIAFTLPPGSPFAGSGTSRHPNEMDLVRVTRALSARERYLYVRPDVLPVEGGYLVRSPCCSRGPDPDGGTIDIARLEWRESVRCWVLHRKVHAEDRWLEDSLFARLPDALARLNTDPERQFWQ</sequence>
<dbReference type="Pfam" id="PF11225">
    <property type="entry name" value="DUF3024"/>
    <property type="match status" value="1"/>
</dbReference>
<comment type="caution">
    <text evidence="2">The sequence shown here is derived from an EMBL/GenBank/DDBJ whole genome shotgun (WGS) entry which is preliminary data.</text>
</comment>
<keyword evidence="3" id="KW-1185">Reference proteome</keyword>
<gene>
    <name evidence="2" type="ORF">Y88_0022</name>
</gene>
<organism evidence="2 3">
    <name type="scientific">Novosphingobium nitrogenifigens DSM 19370</name>
    <dbReference type="NCBI Taxonomy" id="983920"/>
    <lineage>
        <taxon>Bacteria</taxon>
        <taxon>Pseudomonadati</taxon>
        <taxon>Pseudomonadota</taxon>
        <taxon>Alphaproteobacteria</taxon>
        <taxon>Sphingomonadales</taxon>
        <taxon>Sphingomonadaceae</taxon>
        <taxon>Novosphingobium</taxon>
    </lineage>
</organism>
<evidence type="ECO:0000313" key="3">
    <source>
        <dbReference type="Proteomes" id="UP000004728"/>
    </source>
</evidence>
<reference evidence="2 3" key="1">
    <citation type="journal article" date="2012" name="J. Bacteriol.">
        <title>Draft Genome Sequence of Novosphingobium nitrogenifigens Y88T.</title>
        <authorList>
            <person name="Strabala T.J."/>
            <person name="Macdonald L."/>
            <person name="Liu V."/>
            <person name="Smit A.M."/>
        </authorList>
    </citation>
    <scope>NUCLEOTIDE SEQUENCE [LARGE SCALE GENOMIC DNA]</scope>
    <source>
        <strain evidence="2 3">DSM 19370</strain>
    </source>
</reference>
<dbReference type="eggNOG" id="ENOG5032TH1">
    <property type="taxonomic scope" value="Bacteria"/>
</dbReference>
<dbReference type="AlphaFoldDB" id="F1Z4T8"/>
<evidence type="ECO:0000256" key="1">
    <source>
        <dbReference type="SAM" id="MobiDB-lite"/>
    </source>
</evidence>
<dbReference type="STRING" id="983920.Y88_0022"/>
<evidence type="ECO:0008006" key="4">
    <source>
        <dbReference type="Google" id="ProtNLM"/>
    </source>
</evidence>
<name>F1Z4T8_9SPHN</name>
<dbReference type="RefSeq" id="WP_008065024.1">
    <property type="nucleotide sequence ID" value="NZ_AQWK01000016.1"/>
</dbReference>
<dbReference type="HOGENOM" id="CLU_161860_0_0_5"/>
<dbReference type="InParanoid" id="F1Z4T8"/>
<dbReference type="OrthoDB" id="7565982at2"/>
<evidence type="ECO:0000313" key="2">
    <source>
        <dbReference type="EMBL" id="EGD60374.1"/>
    </source>
</evidence>
<proteinExistence type="predicted"/>
<dbReference type="Proteomes" id="UP000004728">
    <property type="component" value="Unassembled WGS sequence"/>
</dbReference>
<accession>F1Z4T8</accession>
<feature type="region of interest" description="Disordered" evidence="1">
    <location>
        <begin position="1"/>
        <end position="22"/>
    </location>
</feature>